<accession>A0A1Y2AAE4</accession>
<reference evidence="2" key="1">
    <citation type="submission" date="2016-07" db="EMBL/GenBank/DDBJ databases">
        <title>Pervasive Adenine N6-methylation of Active Genes in Fungi.</title>
        <authorList>
            <consortium name="DOE Joint Genome Institute"/>
            <person name="Mondo S.J."/>
            <person name="Dannebaum R.O."/>
            <person name="Kuo R.C."/>
            <person name="Labutti K."/>
            <person name="Haridas S."/>
            <person name="Kuo A."/>
            <person name="Salamov A."/>
            <person name="Ahrendt S.R."/>
            <person name="Lipzen A."/>
            <person name="Sullivan W."/>
            <person name="Andreopoulos W.B."/>
            <person name="Clum A."/>
            <person name="Lindquist E."/>
            <person name="Daum C."/>
            <person name="Ramamoorthy G.K."/>
            <person name="Gryganskyi A."/>
            <person name="Culley D."/>
            <person name="Magnuson J.K."/>
            <person name="James T.Y."/>
            <person name="O'Malley M.A."/>
            <person name="Stajich J.E."/>
            <person name="Spatafora J.W."/>
            <person name="Visel A."/>
            <person name="Grigoriev I.V."/>
        </authorList>
    </citation>
    <scope>NUCLEOTIDE SEQUENCE [LARGE SCALE GENOMIC DNA]</scope>
    <source>
        <strain evidence="2">CBS 115471</strain>
    </source>
</reference>
<dbReference type="AlphaFoldDB" id="A0A1Y2AAE4"/>
<evidence type="ECO:0000313" key="2">
    <source>
        <dbReference type="EMBL" id="ORY19543.1"/>
    </source>
</evidence>
<keyword evidence="3" id="KW-1185">Reference proteome</keyword>
<name>A0A1Y2AAE4_9PLEO</name>
<dbReference type="PANTHER" id="PTHR33112">
    <property type="entry name" value="DOMAIN PROTEIN, PUTATIVE-RELATED"/>
    <property type="match status" value="1"/>
</dbReference>
<dbReference type="InterPro" id="IPR010730">
    <property type="entry name" value="HET"/>
</dbReference>
<evidence type="ECO:0000259" key="1">
    <source>
        <dbReference type="Pfam" id="PF06985"/>
    </source>
</evidence>
<dbReference type="STRING" id="1231657.A0A1Y2AAE4"/>
<dbReference type="Pfam" id="PF06985">
    <property type="entry name" value="HET"/>
    <property type="match status" value="1"/>
</dbReference>
<feature type="domain" description="Heterokaryon incompatibility" evidence="1">
    <location>
        <begin position="3"/>
        <end position="72"/>
    </location>
</feature>
<dbReference type="OrthoDB" id="2958217at2759"/>
<dbReference type="EMBL" id="MCFA01000002">
    <property type="protein sequence ID" value="ORY19543.1"/>
    <property type="molecule type" value="Genomic_DNA"/>
</dbReference>
<dbReference type="Proteomes" id="UP000193144">
    <property type="component" value="Unassembled WGS sequence"/>
</dbReference>
<dbReference type="PANTHER" id="PTHR33112:SF16">
    <property type="entry name" value="HETEROKARYON INCOMPATIBILITY DOMAIN-CONTAINING PROTEIN"/>
    <property type="match status" value="1"/>
</dbReference>
<evidence type="ECO:0000313" key="3">
    <source>
        <dbReference type="Proteomes" id="UP000193144"/>
    </source>
</evidence>
<gene>
    <name evidence="2" type="ORF">BCR34DRAFT_582246</name>
</gene>
<sequence>MDDLPQTVKGAVFVAKAISVEYLWIDALCVLQDSPEDKAQEIARMAQIYHQSLVTIVAASSEDMTHGFLQPRLERSPFLRLEYDLPLAREKEPIIPFRVAQGTFGSVFSGC</sequence>
<proteinExistence type="predicted"/>
<protein>
    <recommendedName>
        <fullName evidence="1">Heterokaryon incompatibility domain-containing protein</fullName>
    </recommendedName>
</protein>
<comment type="caution">
    <text evidence="2">The sequence shown here is derived from an EMBL/GenBank/DDBJ whole genome shotgun (WGS) entry which is preliminary data.</text>
</comment>
<organism evidence="2 3">
    <name type="scientific">Clohesyomyces aquaticus</name>
    <dbReference type="NCBI Taxonomy" id="1231657"/>
    <lineage>
        <taxon>Eukaryota</taxon>
        <taxon>Fungi</taxon>
        <taxon>Dikarya</taxon>
        <taxon>Ascomycota</taxon>
        <taxon>Pezizomycotina</taxon>
        <taxon>Dothideomycetes</taxon>
        <taxon>Pleosporomycetidae</taxon>
        <taxon>Pleosporales</taxon>
        <taxon>Lindgomycetaceae</taxon>
        <taxon>Clohesyomyces</taxon>
    </lineage>
</organism>